<sequence length="528" mass="60467">MTTFPRLVRLFTNVRFRRLVVSGTTVVVGAGACAYYWPEIAFFGRTVGRATRTAFTVGLISLDYKRHFPRAVDLHPLGEEEWRRRRNKVHMRGAQRLLLLFQQNGGIYIKVGQHLAALEYILPPEYSSKMAVLQNAAPQSSLAEVAHVILDEFGCPMHKVFSTFDVTPIGAASLAQVHRAVLRDTGEEVAVKVQHRRLQSHMDSDMFVIATAVKVVRRIFPEFDLNWVAEEMKTNLPKELDFVHEGHNSERLLKNLQHYGRTSLSGPGTVVRIPKVHWDFTSKRVLTMEYLPGAKATDRRFMEQNSIDPHQVSSLITQVFSEMIFIHGFVHCDPHPGNLLVRPRPLSSGWSLFRLWRQPFELVVIDHGLYRELSDVFRHDFAGLWKSVLEADEVQMKHYAERLGGGDAHRLFSCILTQRSWQTISTGGLVAPRSASERAEILAKAPEYLGQVAELLARVPRQLLLVLKTNDLLRHLERALARPDEPSRTFTIMAHYCLDVVGDSFLRRCYLHLKLYLLDIYLRFLYKL</sequence>
<dbReference type="InterPro" id="IPR004147">
    <property type="entry name" value="ABC1_dom"/>
</dbReference>
<dbReference type="SUPFAM" id="SSF56112">
    <property type="entry name" value="Protein kinase-like (PK-like)"/>
    <property type="match status" value="1"/>
</dbReference>
<keyword evidence="2" id="KW-0812">Transmembrane</keyword>
<comment type="similarity">
    <text evidence="1">Belongs to the protein kinase superfamily. ADCK protein kinase family.</text>
</comment>
<proteinExistence type="inferred from homology"/>
<dbReference type="SMART" id="SM00220">
    <property type="entry name" value="S_TKc"/>
    <property type="match status" value="1"/>
</dbReference>
<keyword evidence="2" id="KW-1133">Transmembrane helix</keyword>
<dbReference type="Pfam" id="PF03109">
    <property type="entry name" value="ABC1"/>
    <property type="match status" value="1"/>
</dbReference>
<dbReference type="PROSITE" id="PS51257">
    <property type="entry name" value="PROKAR_LIPOPROTEIN"/>
    <property type="match status" value="1"/>
</dbReference>
<comment type="caution">
    <text evidence="4">The sequence shown here is derived from an EMBL/GenBank/DDBJ whole genome shotgun (WGS) entry which is preliminary data.</text>
</comment>
<evidence type="ECO:0000259" key="3">
    <source>
        <dbReference type="SMART" id="SM00220"/>
    </source>
</evidence>
<dbReference type="OrthoDB" id="427480at2759"/>
<dbReference type="InterPro" id="IPR011009">
    <property type="entry name" value="Kinase-like_dom_sf"/>
</dbReference>
<dbReference type="InterPro" id="IPR045307">
    <property type="entry name" value="ADCK1_dom"/>
</dbReference>
<reference evidence="4 5" key="1">
    <citation type="submission" date="2016-10" db="EMBL/GenBank/DDBJ databases">
        <title>The genome of Paramicrosporidium saccamoebae is the missing link in understanding Cryptomycota and Microsporidia evolution.</title>
        <authorList>
            <person name="Quandt C.A."/>
            <person name="Beaudet D."/>
            <person name="Corsaro D."/>
            <person name="Michel R."/>
            <person name="Corradi N."/>
            <person name="James T."/>
        </authorList>
    </citation>
    <scope>NUCLEOTIDE SEQUENCE [LARGE SCALE GENOMIC DNA]</scope>
    <source>
        <strain evidence="4 5">KSL3</strain>
    </source>
</reference>
<keyword evidence="5" id="KW-1185">Reference proteome</keyword>
<dbReference type="GO" id="GO:0005524">
    <property type="term" value="F:ATP binding"/>
    <property type="evidence" value="ECO:0007669"/>
    <property type="project" value="InterPro"/>
</dbReference>
<feature type="transmembrane region" description="Helical" evidence="2">
    <location>
        <begin position="20"/>
        <end position="37"/>
    </location>
</feature>
<dbReference type="InterPro" id="IPR051130">
    <property type="entry name" value="Mito_struct-func_regulator"/>
</dbReference>
<dbReference type="AlphaFoldDB" id="A0A2H9TKT9"/>
<dbReference type="CDD" id="cd13969">
    <property type="entry name" value="ADCK1-like"/>
    <property type="match status" value="1"/>
</dbReference>
<accession>A0A2H9TKT9</accession>
<dbReference type="PANTHER" id="PTHR43173:SF19">
    <property type="entry name" value="AARF DOMAIN-CONTAINING PROTEIN KINASE 1"/>
    <property type="match status" value="1"/>
</dbReference>
<evidence type="ECO:0000313" key="5">
    <source>
        <dbReference type="Proteomes" id="UP000240830"/>
    </source>
</evidence>
<protein>
    <recommendedName>
        <fullName evidence="3">Protein kinase domain-containing protein</fullName>
    </recommendedName>
</protein>
<dbReference type="Gene3D" id="1.10.510.10">
    <property type="entry name" value="Transferase(Phosphotransferase) domain 1"/>
    <property type="match status" value="1"/>
</dbReference>
<gene>
    <name evidence="4" type="ORF">PSACC_01836</name>
</gene>
<organism evidence="4 5">
    <name type="scientific">Paramicrosporidium saccamoebae</name>
    <dbReference type="NCBI Taxonomy" id="1246581"/>
    <lineage>
        <taxon>Eukaryota</taxon>
        <taxon>Fungi</taxon>
        <taxon>Fungi incertae sedis</taxon>
        <taxon>Cryptomycota</taxon>
        <taxon>Cryptomycota incertae sedis</taxon>
        <taxon>Paramicrosporidium</taxon>
    </lineage>
</organism>
<evidence type="ECO:0000313" key="4">
    <source>
        <dbReference type="EMBL" id="PJF18354.1"/>
    </source>
</evidence>
<dbReference type="GO" id="GO:0007005">
    <property type="term" value="P:mitochondrion organization"/>
    <property type="evidence" value="ECO:0007669"/>
    <property type="project" value="TreeGrafter"/>
</dbReference>
<dbReference type="STRING" id="1246581.A0A2H9TKT9"/>
<dbReference type="GO" id="GO:0005743">
    <property type="term" value="C:mitochondrial inner membrane"/>
    <property type="evidence" value="ECO:0007669"/>
    <property type="project" value="TreeGrafter"/>
</dbReference>
<dbReference type="Proteomes" id="UP000240830">
    <property type="component" value="Unassembled WGS sequence"/>
</dbReference>
<evidence type="ECO:0000256" key="1">
    <source>
        <dbReference type="ARBA" id="ARBA00009670"/>
    </source>
</evidence>
<name>A0A2H9TKT9_9FUNG</name>
<keyword evidence="2" id="KW-0472">Membrane</keyword>
<feature type="domain" description="Protein kinase" evidence="3">
    <location>
        <begin position="163"/>
        <end position="506"/>
    </location>
</feature>
<dbReference type="PANTHER" id="PTHR43173">
    <property type="entry name" value="ABC1 FAMILY PROTEIN"/>
    <property type="match status" value="1"/>
</dbReference>
<evidence type="ECO:0000256" key="2">
    <source>
        <dbReference type="SAM" id="Phobius"/>
    </source>
</evidence>
<dbReference type="EMBL" id="MTSL01000128">
    <property type="protein sequence ID" value="PJF18354.1"/>
    <property type="molecule type" value="Genomic_DNA"/>
</dbReference>
<dbReference type="GO" id="GO:0055088">
    <property type="term" value="P:lipid homeostasis"/>
    <property type="evidence" value="ECO:0007669"/>
    <property type="project" value="TreeGrafter"/>
</dbReference>
<dbReference type="InterPro" id="IPR000719">
    <property type="entry name" value="Prot_kinase_dom"/>
</dbReference>
<dbReference type="GO" id="GO:0004672">
    <property type="term" value="F:protein kinase activity"/>
    <property type="evidence" value="ECO:0007669"/>
    <property type="project" value="InterPro"/>
</dbReference>